<dbReference type="OrthoDB" id="10252718at2759"/>
<accession>A0A0C3GNY0</accession>
<name>A0A0C3GNY0_OIDMZ</name>
<gene>
    <name evidence="9" type="ORF">OIDMADRAFT_57283</name>
</gene>
<feature type="compositionally biased region" description="Low complexity" evidence="8">
    <location>
        <begin position="55"/>
        <end position="73"/>
    </location>
</feature>
<keyword evidence="10" id="KW-1185">Reference proteome</keyword>
<dbReference type="Pfam" id="PF08561">
    <property type="entry name" value="Ribosomal_L37"/>
    <property type="match status" value="1"/>
</dbReference>
<evidence type="ECO:0000256" key="3">
    <source>
        <dbReference type="ARBA" id="ARBA00022980"/>
    </source>
</evidence>
<feature type="region of interest" description="Disordered" evidence="8">
    <location>
        <begin position="1"/>
        <end position="22"/>
    </location>
</feature>
<evidence type="ECO:0000256" key="6">
    <source>
        <dbReference type="ARBA" id="ARBA00033752"/>
    </source>
</evidence>
<evidence type="ECO:0000256" key="7">
    <source>
        <dbReference type="ARBA" id="ARBA00035179"/>
    </source>
</evidence>
<sequence>MSRSPDNLEKVPAPKGHATSPPFDYHLHTATMICRQCLRRASALRPQSRIARFISNSPTAPTPASTTSTNAAPEFSNPLAGTNARPKSRAVALPISSAPAGTLLKGINYLKNAEDPIALEEHEYPEWLWRCLDLKNGENANSDNVHDEFSKSKKVRRKAAKAQRKLEERMRLSGEVAEPKIPITKQSIDLPANETGTVEGGLAAELARRELRSGMRRERRSSIKEGNFLKSM</sequence>
<evidence type="ECO:0000313" key="9">
    <source>
        <dbReference type="EMBL" id="KIM97765.1"/>
    </source>
</evidence>
<dbReference type="HOGENOM" id="CLU_086132_1_0_1"/>
<dbReference type="InParanoid" id="A0A0C3GNY0"/>
<comment type="similarity">
    <text evidence="6">Belongs to the mitochondrion-specific ribosomal protein mL54 family.</text>
</comment>
<evidence type="ECO:0000256" key="2">
    <source>
        <dbReference type="ARBA" id="ARBA00022946"/>
    </source>
</evidence>
<reference evidence="9 10" key="1">
    <citation type="submission" date="2014-04" db="EMBL/GenBank/DDBJ databases">
        <authorList>
            <consortium name="DOE Joint Genome Institute"/>
            <person name="Kuo A."/>
            <person name="Martino E."/>
            <person name="Perotto S."/>
            <person name="Kohler A."/>
            <person name="Nagy L.G."/>
            <person name="Floudas D."/>
            <person name="Copeland A."/>
            <person name="Barry K.W."/>
            <person name="Cichocki N."/>
            <person name="Veneault-Fourrey C."/>
            <person name="LaButti K."/>
            <person name="Lindquist E.A."/>
            <person name="Lipzen A."/>
            <person name="Lundell T."/>
            <person name="Morin E."/>
            <person name="Murat C."/>
            <person name="Sun H."/>
            <person name="Tunlid A."/>
            <person name="Henrissat B."/>
            <person name="Grigoriev I.V."/>
            <person name="Hibbett D.S."/>
            <person name="Martin F."/>
            <person name="Nordberg H.P."/>
            <person name="Cantor M.N."/>
            <person name="Hua S.X."/>
        </authorList>
    </citation>
    <scope>NUCLEOTIDE SEQUENCE [LARGE SCALE GENOMIC DNA]</scope>
    <source>
        <strain evidence="9 10">Zn</strain>
    </source>
</reference>
<evidence type="ECO:0000313" key="10">
    <source>
        <dbReference type="Proteomes" id="UP000054321"/>
    </source>
</evidence>
<feature type="region of interest" description="Disordered" evidence="8">
    <location>
        <begin position="213"/>
        <end position="232"/>
    </location>
</feature>
<keyword evidence="3" id="KW-0689">Ribosomal protein</keyword>
<dbReference type="PANTHER" id="PTHR28595:SF1">
    <property type="entry name" value="LARGE RIBOSOMAL SUBUNIT PROTEIN ML54"/>
    <property type="match status" value="1"/>
</dbReference>
<proteinExistence type="inferred from homology"/>
<reference evidence="10" key="2">
    <citation type="submission" date="2015-01" db="EMBL/GenBank/DDBJ databases">
        <title>Evolutionary Origins and Diversification of the Mycorrhizal Mutualists.</title>
        <authorList>
            <consortium name="DOE Joint Genome Institute"/>
            <consortium name="Mycorrhizal Genomics Consortium"/>
            <person name="Kohler A."/>
            <person name="Kuo A."/>
            <person name="Nagy L.G."/>
            <person name="Floudas D."/>
            <person name="Copeland A."/>
            <person name="Barry K.W."/>
            <person name="Cichocki N."/>
            <person name="Veneault-Fourrey C."/>
            <person name="LaButti K."/>
            <person name="Lindquist E.A."/>
            <person name="Lipzen A."/>
            <person name="Lundell T."/>
            <person name="Morin E."/>
            <person name="Murat C."/>
            <person name="Riley R."/>
            <person name="Ohm R."/>
            <person name="Sun H."/>
            <person name="Tunlid A."/>
            <person name="Henrissat B."/>
            <person name="Grigoriev I.V."/>
            <person name="Hibbett D.S."/>
            <person name="Martin F."/>
        </authorList>
    </citation>
    <scope>NUCLEOTIDE SEQUENCE [LARGE SCALE GENOMIC DNA]</scope>
    <source>
        <strain evidence="10">Zn</strain>
    </source>
</reference>
<evidence type="ECO:0000256" key="8">
    <source>
        <dbReference type="SAM" id="MobiDB-lite"/>
    </source>
</evidence>
<evidence type="ECO:0000256" key="1">
    <source>
        <dbReference type="ARBA" id="ARBA00004173"/>
    </source>
</evidence>
<organism evidence="9 10">
    <name type="scientific">Oidiodendron maius (strain Zn)</name>
    <dbReference type="NCBI Taxonomy" id="913774"/>
    <lineage>
        <taxon>Eukaryota</taxon>
        <taxon>Fungi</taxon>
        <taxon>Dikarya</taxon>
        <taxon>Ascomycota</taxon>
        <taxon>Pezizomycotina</taxon>
        <taxon>Leotiomycetes</taxon>
        <taxon>Leotiomycetes incertae sedis</taxon>
        <taxon>Myxotrichaceae</taxon>
        <taxon>Oidiodendron</taxon>
    </lineage>
</organism>
<dbReference type="STRING" id="913774.A0A0C3GNY0"/>
<dbReference type="EMBL" id="KN832881">
    <property type="protein sequence ID" value="KIM97765.1"/>
    <property type="molecule type" value="Genomic_DNA"/>
</dbReference>
<evidence type="ECO:0000256" key="5">
    <source>
        <dbReference type="ARBA" id="ARBA00023274"/>
    </source>
</evidence>
<dbReference type="GO" id="GO:0003735">
    <property type="term" value="F:structural constituent of ribosome"/>
    <property type="evidence" value="ECO:0007669"/>
    <property type="project" value="TreeGrafter"/>
</dbReference>
<keyword evidence="4" id="KW-0496">Mitochondrion</keyword>
<dbReference type="Proteomes" id="UP000054321">
    <property type="component" value="Unassembled WGS sequence"/>
</dbReference>
<protein>
    <recommendedName>
        <fullName evidence="7">Large ribosomal subunit protein mL54</fullName>
    </recommendedName>
</protein>
<dbReference type="AlphaFoldDB" id="A0A0C3GNY0"/>
<dbReference type="GO" id="GO:0005762">
    <property type="term" value="C:mitochondrial large ribosomal subunit"/>
    <property type="evidence" value="ECO:0007669"/>
    <property type="project" value="TreeGrafter"/>
</dbReference>
<feature type="compositionally biased region" description="Basic and acidic residues" evidence="8">
    <location>
        <begin position="213"/>
        <end position="223"/>
    </location>
</feature>
<keyword evidence="2" id="KW-0809">Transit peptide</keyword>
<comment type="subcellular location">
    <subcellularLocation>
        <location evidence="1">Mitochondrion</location>
    </subcellularLocation>
</comment>
<feature type="region of interest" description="Disordered" evidence="8">
    <location>
        <begin position="52"/>
        <end position="83"/>
    </location>
</feature>
<dbReference type="PANTHER" id="PTHR28595">
    <property type="entry name" value="39S RIBOSOMAL PROTEIN L54, MITOCHONDRIAL"/>
    <property type="match status" value="1"/>
</dbReference>
<dbReference type="InterPro" id="IPR013870">
    <property type="entry name" value="Ribosomal_mL54"/>
</dbReference>
<keyword evidence="5" id="KW-0687">Ribonucleoprotein</keyword>
<evidence type="ECO:0000256" key="4">
    <source>
        <dbReference type="ARBA" id="ARBA00023128"/>
    </source>
</evidence>